<gene>
    <name evidence="2" type="ORF">BGW38_008930</name>
</gene>
<evidence type="ECO:0000313" key="3">
    <source>
        <dbReference type="Proteomes" id="UP000780801"/>
    </source>
</evidence>
<dbReference type="EMBL" id="JAABOA010006337">
    <property type="protein sequence ID" value="KAF9564310.1"/>
    <property type="molecule type" value="Genomic_DNA"/>
</dbReference>
<feature type="compositionally biased region" description="Acidic residues" evidence="1">
    <location>
        <begin position="144"/>
        <end position="159"/>
    </location>
</feature>
<comment type="caution">
    <text evidence="2">The sequence shown here is derived from an EMBL/GenBank/DDBJ whole genome shotgun (WGS) entry which is preliminary data.</text>
</comment>
<evidence type="ECO:0000256" key="1">
    <source>
        <dbReference type="SAM" id="MobiDB-lite"/>
    </source>
</evidence>
<evidence type="ECO:0000313" key="2">
    <source>
        <dbReference type="EMBL" id="KAF9564310.1"/>
    </source>
</evidence>
<dbReference type="AlphaFoldDB" id="A0A9P6FJI5"/>
<sequence length="237" mass="26359">DVEMTLASSGSNGPTAAGMVTTGIANNNNESDPPIRWEFREYSSRIAGQIIKFARVGVPYVYSPRIWDAQMSCPAGKFASPWLPGWLKWHKGELKGVPGPDDQSCTITVIAEYMREGEECRLEMSFPLTVSDPSKEGDLTESQNEQEDEDELLEDDEYEDRERPKEHAPVMEMDYPPPSSTSSILASSSFQDLRPNTSHTLSYHYQGRAGTQHRGVRNDGDDSPLSSDDLVAEHEGE</sequence>
<feature type="compositionally biased region" description="Basic and acidic residues" evidence="1">
    <location>
        <begin position="160"/>
        <end position="169"/>
    </location>
</feature>
<proteinExistence type="predicted"/>
<organism evidence="2 3">
    <name type="scientific">Lunasporangiospora selenospora</name>
    <dbReference type="NCBI Taxonomy" id="979761"/>
    <lineage>
        <taxon>Eukaryota</taxon>
        <taxon>Fungi</taxon>
        <taxon>Fungi incertae sedis</taxon>
        <taxon>Mucoromycota</taxon>
        <taxon>Mortierellomycotina</taxon>
        <taxon>Mortierellomycetes</taxon>
        <taxon>Mortierellales</taxon>
        <taxon>Mortierellaceae</taxon>
        <taxon>Lunasporangiospora</taxon>
    </lineage>
</organism>
<feature type="region of interest" description="Disordered" evidence="1">
    <location>
        <begin position="128"/>
        <end position="237"/>
    </location>
</feature>
<dbReference type="OrthoDB" id="5593376at2759"/>
<feature type="non-terminal residue" evidence="2">
    <location>
        <position position="237"/>
    </location>
</feature>
<feature type="non-terminal residue" evidence="2">
    <location>
        <position position="1"/>
    </location>
</feature>
<protein>
    <submittedName>
        <fullName evidence="2">Uncharacterized protein</fullName>
    </submittedName>
</protein>
<reference evidence="2" key="1">
    <citation type="journal article" date="2020" name="Fungal Divers.">
        <title>Resolving the Mortierellaceae phylogeny through synthesis of multi-gene phylogenetics and phylogenomics.</title>
        <authorList>
            <person name="Vandepol N."/>
            <person name="Liber J."/>
            <person name="Desiro A."/>
            <person name="Na H."/>
            <person name="Kennedy M."/>
            <person name="Barry K."/>
            <person name="Grigoriev I.V."/>
            <person name="Miller A.N."/>
            <person name="O'Donnell K."/>
            <person name="Stajich J.E."/>
            <person name="Bonito G."/>
        </authorList>
    </citation>
    <scope>NUCLEOTIDE SEQUENCE</scope>
    <source>
        <strain evidence="2">KOD1015</strain>
    </source>
</reference>
<dbReference type="Proteomes" id="UP000780801">
    <property type="component" value="Unassembled WGS sequence"/>
</dbReference>
<feature type="compositionally biased region" description="Polar residues" evidence="1">
    <location>
        <begin position="190"/>
        <end position="203"/>
    </location>
</feature>
<feature type="compositionally biased region" description="Low complexity" evidence="1">
    <location>
        <begin position="180"/>
        <end position="189"/>
    </location>
</feature>
<accession>A0A9P6FJI5</accession>
<name>A0A9P6FJI5_9FUNG</name>
<keyword evidence="3" id="KW-1185">Reference proteome</keyword>